<accession>A0A2P4X486</accession>
<feature type="domain" description="Protein kinase" evidence="6">
    <location>
        <begin position="1"/>
        <end position="89"/>
    </location>
</feature>
<evidence type="ECO:0000256" key="4">
    <source>
        <dbReference type="ARBA" id="ARBA00022777"/>
    </source>
</evidence>
<dbReference type="PROSITE" id="PS50011">
    <property type="entry name" value="PROTEIN_KINASE_DOM"/>
    <property type="match status" value="1"/>
</dbReference>
<dbReference type="PANTHER" id="PTHR24351">
    <property type="entry name" value="RIBOSOMAL PROTEIN S6 KINASE"/>
    <property type="match status" value="1"/>
</dbReference>
<proteinExistence type="predicted"/>
<dbReference type="InterPro" id="IPR000719">
    <property type="entry name" value="Prot_kinase_dom"/>
</dbReference>
<name>A0A2P4X486_9STRA</name>
<evidence type="ECO:0000256" key="3">
    <source>
        <dbReference type="ARBA" id="ARBA00022741"/>
    </source>
</evidence>
<organism evidence="7 8">
    <name type="scientific">Phytophthora palmivora</name>
    <dbReference type="NCBI Taxonomy" id="4796"/>
    <lineage>
        <taxon>Eukaryota</taxon>
        <taxon>Sar</taxon>
        <taxon>Stramenopiles</taxon>
        <taxon>Oomycota</taxon>
        <taxon>Peronosporomycetes</taxon>
        <taxon>Peronosporales</taxon>
        <taxon>Peronosporaceae</taxon>
        <taxon>Phytophthora</taxon>
    </lineage>
</organism>
<dbReference type="OrthoDB" id="377346at2759"/>
<dbReference type="GO" id="GO:0005524">
    <property type="term" value="F:ATP binding"/>
    <property type="evidence" value="ECO:0007669"/>
    <property type="project" value="UniProtKB-KW"/>
</dbReference>
<reference evidence="7 8" key="1">
    <citation type="journal article" date="2017" name="Genome Biol. Evol.">
        <title>Phytophthora megakarya and P. palmivora, closely related causal agents of cacao black pod rot, underwent increases in genome sizes and gene numbers by different mechanisms.</title>
        <authorList>
            <person name="Ali S.S."/>
            <person name="Shao J."/>
            <person name="Lary D.J."/>
            <person name="Kronmiller B."/>
            <person name="Shen D."/>
            <person name="Strem M.D."/>
            <person name="Amoako-Attah I."/>
            <person name="Akrofi A.Y."/>
            <person name="Begoude B.A."/>
            <person name="Ten Hoopen G.M."/>
            <person name="Coulibaly K."/>
            <person name="Kebe B.I."/>
            <person name="Melnick R.L."/>
            <person name="Guiltinan M.J."/>
            <person name="Tyler B.M."/>
            <person name="Meinhardt L.W."/>
            <person name="Bailey B.A."/>
        </authorList>
    </citation>
    <scope>NUCLEOTIDE SEQUENCE [LARGE SCALE GENOMIC DNA]</scope>
    <source>
        <strain evidence="8">sbr112.9</strain>
    </source>
</reference>
<keyword evidence="2" id="KW-0808">Transferase</keyword>
<dbReference type="SUPFAM" id="SSF56112">
    <property type="entry name" value="Protein kinase-like (PK-like)"/>
    <property type="match status" value="1"/>
</dbReference>
<dbReference type="EMBL" id="NCKW01016889">
    <property type="protein sequence ID" value="POM60350.1"/>
    <property type="molecule type" value="Genomic_DNA"/>
</dbReference>
<keyword evidence="8" id="KW-1185">Reference proteome</keyword>
<dbReference type="AlphaFoldDB" id="A0A2P4X486"/>
<feature type="non-terminal residue" evidence="7">
    <location>
        <position position="89"/>
    </location>
</feature>
<dbReference type="Gene3D" id="1.10.510.10">
    <property type="entry name" value="Transferase(Phosphotransferase) domain 1"/>
    <property type="match status" value="1"/>
</dbReference>
<evidence type="ECO:0000313" key="7">
    <source>
        <dbReference type="EMBL" id="POM60350.1"/>
    </source>
</evidence>
<dbReference type="Proteomes" id="UP000237271">
    <property type="component" value="Unassembled WGS sequence"/>
</dbReference>
<keyword evidence="1" id="KW-0723">Serine/threonine-protein kinase</keyword>
<evidence type="ECO:0000313" key="8">
    <source>
        <dbReference type="Proteomes" id="UP000237271"/>
    </source>
</evidence>
<gene>
    <name evidence="7" type="ORF">PHPALM_30809</name>
</gene>
<dbReference type="GO" id="GO:0004674">
    <property type="term" value="F:protein serine/threonine kinase activity"/>
    <property type="evidence" value="ECO:0007669"/>
    <property type="project" value="UniProtKB-KW"/>
</dbReference>
<evidence type="ECO:0000256" key="1">
    <source>
        <dbReference type="ARBA" id="ARBA00022527"/>
    </source>
</evidence>
<dbReference type="InterPro" id="IPR011009">
    <property type="entry name" value="Kinase-like_dom_sf"/>
</dbReference>
<evidence type="ECO:0000259" key="6">
    <source>
        <dbReference type="PROSITE" id="PS50011"/>
    </source>
</evidence>
<evidence type="ECO:0000256" key="5">
    <source>
        <dbReference type="ARBA" id="ARBA00022840"/>
    </source>
</evidence>
<protein>
    <submittedName>
        <fullName evidence="7">Protein kinase</fullName>
    </submittedName>
</protein>
<keyword evidence="3" id="KW-0547">Nucleotide-binding</keyword>
<dbReference type="Pfam" id="PF00069">
    <property type="entry name" value="Pkinase"/>
    <property type="match status" value="1"/>
</dbReference>
<keyword evidence="5" id="KW-0067">ATP-binding</keyword>
<evidence type="ECO:0000256" key="2">
    <source>
        <dbReference type="ARBA" id="ARBA00022679"/>
    </source>
</evidence>
<keyword evidence="4 7" id="KW-0418">Kinase</keyword>
<sequence>MVDCMNAMWRSTLRAWSQHSSFYTEELENLVLDADGYPKLIDFGLSKPDATRTSERTSTMCGSAEYMAPEIVQHRPYDQRVDLWAFGIL</sequence>
<comment type="caution">
    <text evidence="7">The sequence shown here is derived from an EMBL/GenBank/DDBJ whole genome shotgun (WGS) entry which is preliminary data.</text>
</comment>